<proteinExistence type="predicted"/>
<sequence length="188" mass="20521">MTTALSSYREIAQRYLPCNPLSKRHHLSCGHRIETQDPEPCGSNCMHAGTGTQYLCRACIIQSVLIGLGIADDNDVGDFDASTIGNIPEAIVEEEVSDQKSALGGKFREGRIPKVYGLVEFLNENPGAKEAVRGERREEKPCVHDVELLFQGLGLREHLDVKDLTDVLAALVIDSRGNSPGDADVMMD</sequence>
<dbReference type="Proteomes" id="UP000799753">
    <property type="component" value="Unassembled WGS sequence"/>
</dbReference>
<organism evidence="1 2">
    <name type="scientific">Massarina eburnea CBS 473.64</name>
    <dbReference type="NCBI Taxonomy" id="1395130"/>
    <lineage>
        <taxon>Eukaryota</taxon>
        <taxon>Fungi</taxon>
        <taxon>Dikarya</taxon>
        <taxon>Ascomycota</taxon>
        <taxon>Pezizomycotina</taxon>
        <taxon>Dothideomycetes</taxon>
        <taxon>Pleosporomycetidae</taxon>
        <taxon>Pleosporales</taxon>
        <taxon>Massarineae</taxon>
        <taxon>Massarinaceae</taxon>
        <taxon>Massarina</taxon>
    </lineage>
</organism>
<dbReference type="EMBL" id="MU006782">
    <property type="protein sequence ID" value="KAF2642032.1"/>
    <property type="molecule type" value="Genomic_DNA"/>
</dbReference>
<reference evidence="1" key="1">
    <citation type="journal article" date="2020" name="Stud. Mycol.">
        <title>101 Dothideomycetes genomes: a test case for predicting lifestyles and emergence of pathogens.</title>
        <authorList>
            <person name="Haridas S."/>
            <person name="Albert R."/>
            <person name="Binder M."/>
            <person name="Bloem J."/>
            <person name="Labutti K."/>
            <person name="Salamov A."/>
            <person name="Andreopoulos B."/>
            <person name="Baker S."/>
            <person name="Barry K."/>
            <person name="Bills G."/>
            <person name="Bluhm B."/>
            <person name="Cannon C."/>
            <person name="Castanera R."/>
            <person name="Culley D."/>
            <person name="Daum C."/>
            <person name="Ezra D."/>
            <person name="Gonzalez J."/>
            <person name="Henrissat B."/>
            <person name="Kuo A."/>
            <person name="Liang C."/>
            <person name="Lipzen A."/>
            <person name="Lutzoni F."/>
            <person name="Magnuson J."/>
            <person name="Mondo S."/>
            <person name="Nolan M."/>
            <person name="Ohm R."/>
            <person name="Pangilinan J."/>
            <person name="Park H.-J."/>
            <person name="Ramirez L."/>
            <person name="Alfaro M."/>
            <person name="Sun H."/>
            <person name="Tritt A."/>
            <person name="Yoshinaga Y."/>
            <person name="Zwiers L.-H."/>
            <person name="Turgeon B."/>
            <person name="Goodwin S."/>
            <person name="Spatafora J."/>
            <person name="Crous P."/>
            <person name="Grigoriev I."/>
        </authorList>
    </citation>
    <scope>NUCLEOTIDE SEQUENCE</scope>
    <source>
        <strain evidence="1">CBS 473.64</strain>
    </source>
</reference>
<keyword evidence="2" id="KW-1185">Reference proteome</keyword>
<dbReference type="AlphaFoldDB" id="A0A6A6S4G2"/>
<gene>
    <name evidence="1" type="ORF">P280DRAFT_517036</name>
</gene>
<protein>
    <submittedName>
        <fullName evidence="1">Uncharacterized protein</fullName>
    </submittedName>
</protein>
<dbReference type="OrthoDB" id="3764174at2759"/>
<evidence type="ECO:0000313" key="1">
    <source>
        <dbReference type="EMBL" id="KAF2642032.1"/>
    </source>
</evidence>
<name>A0A6A6S4G2_9PLEO</name>
<evidence type="ECO:0000313" key="2">
    <source>
        <dbReference type="Proteomes" id="UP000799753"/>
    </source>
</evidence>
<accession>A0A6A6S4G2</accession>